<name>A0A918D4K6_9BACI</name>
<sequence>MRQERPLFADIYPAGKYKCGECGSKNLLGESFHYRVNFLSQNNRLCPDCYRIQEQIKKEKQRQAYASGEEEPEWTDEITCPWCGYELGDSWELADSDDECECNNCDKIFSYERHIEVTYSSSRVEED</sequence>
<protein>
    <submittedName>
        <fullName evidence="1">Uncharacterized protein</fullName>
    </submittedName>
</protein>
<dbReference type="EMBL" id="BMOS01000031">
    <property type="protein sequence ID" value="GGN64422.1"/>
    <property type="molecule type" value="Genomic_DNA"/>
</dbReference>
<comment type="caution">
    <text evidence="1">The sequence shown here is derived from an EMBL/GenBank/DDBJ whole genome shotgun (WGS) entry which is preliminary data.</text>
</comment>
<evidence type="ECO:0000313" key="1">
    <source>
        <dbReference type="EMBL" id="GGN64422.1"/>
    </source>
</evidence>
<keyword evidence="2" id="KW-1185">Reference proteome</keyword>
<dbReference type="Proteomes" id="UP000624041">
    <property type="component" value="Unassembled WGS sequence"/>
</dbReference>
<reference evidence="1" key="2">
    <citation type="submission" date="2020-09" db="EMBL/GenBank/DDBJ databases">
        <authorList>
            <person name="Sun Q."/>
            <person name="Ohkuma M."/>
        </authorList>
    </citation>
    <scope>NUCLEOTIDE SEQUENCE</scope>
    <source>
        <strain evidence="1">JCM 17251</strain>
    </source>
</reference>
<reference evidence="1" key="1">
    <citation type="journal article" date="2014" name="Int. J. Syst. Evol. Microbiol.">
        <title>Complete genome sequence of Corynebacterium casei LMG S-19264T (=DSM 44701T), isolated from a smear-ripened cheese.</title>
        <authorList>
            <consortium name="US DOE Joint Genome Institute (JGI-PGF)"/>
            <person name="Walter F."/>
            <person name="Albersmeier A."/>
            <person name="Kalinowski J."/>
            <person name="Ruckert C."/>
        </authorList>
    </citation>
    <scope>NUCLEOTIDE SEQUENCE</scope>
    <source>
        <strain evidence="1">JCM 17251</strain>
    </source>
</reference>
<evidence type="ECO:0000313" key="2">
    <source>
        <dbReference type="Proteomes" id="UP000624041"/>
    </source>
</evidence>
<dbReference type="AlphaFoldDB" id="A0A918D4K6"/>
<dbReference type="RefSeq" id="WP_188858860.1">
    <property type="nucleotide sequence ID" value="NZ_BMOS01000031.1"/>
</dbReference>
<accession>A0A918D4K6</accession>
<organism evidence="1 2">
    <name type="scientific">Oceanobacillus indicireducens</name>
    <dbReference type="NCBI Taxonomy" id="1004261"/>
    <lineage>
        <taxon>Bacteria</taxon>
        <taxon>Bacillati</taxon>
        <taxon>Bacillota</taxon>
        <taxon>Bacilli</taxon>
        <taxon>Bacillales</taxon>
        <taxon>Bacillaceae</taxon>
        <taxon>Oceanobacillus</taxon>
    </lineage>
</organism>
<gene>
    <name evidence="1" type="ORF">GCM10007971_32300</name>
</gene>
<proteinExistence type="predicted"/>